<dbReference type="GO" id="GO:0003677">
    <property type="term" value="F:DNA binding"/>
    <property type="evidence" value="ECO:0007669"/>
    <property type="project" value="UniProtKB-UniRule"/>
</dbReference>
<dbReference type="SMART" id="SM00692">
    <property type="entry name" value="DM3"/>
    <property type="match status" value="1"/>
</dbReference>
<evidence type="ECO:0000256" key="1">
    <source>
        <dbReference type="ARBA" id="ARBA00022723"/>
    </source>
</evidence>
<dbReference type="SUPFAM" id="SSF57716">
    <property type="entry name" value="Glucocorticoid receptor-like (DNA-binding domain)"/>
    <property type="match status" value="1"/>
</dbReference>
<dbReference type="SMART" id="SM00980">
    <property type="entry name" value="THAP"/>
    <property type="match status" value="1"/>
</dbReference>
<feature type="domain" description="THAP-type" evidence="6">
    <location>
        <begin position="1"/>
        <end position="92"/>
    </location>
</feature>
<dbReference type="InterPro" id="IPR006612">
    <property type="entry name" value="THAP_Znf"/>
</dbReference>
<dbReference type="EMBL" id="GEGO01007152">
    <property type="protein sequence ID" value="JAR88252.1"/>
    <property type="molecule type" value="Transcribed_RNA"/>
</dbReference>
<dbReference type="GO" id="GO:0008270">
    <property type="term" value="F:zinc ion binding"/>
    <property type="evidence" value="ECO:0007669"/>
    <property type="project" value="UniProtKB-KW"/>
</dbReference>
<organism evidence="7">
    <name type="scientific">Ixodes ricinus</name>
    <name type="common">Common tick</name>
    <name type="synonym">Acarus ricinus</name>
    <dbReference type="NCBI Taxonomy" id="34613"/>
    <lineage>
        <taxon>Eukaryota</taxon>
        <taxon>Metazoa</taxon>
        <taxon>Ecdysozoa</taxon>
        <taxon>Arthropoda</taxon>
        <taxon>Chelicerata</taxon>
        <taxon>Arachnida</taxon>
        <taxon>Acari</taxon>
        <taxon>Parasitiformes</taxon>
        <taxon>Ixodida</taxon>
        <taxon>Ixodoidea</taxon>
        <taxon>Ixodidae</taxon>
        <taxon>Ixodinae</taxon>
        <taxon>Ixodes</taxon>
    </lineage>
</organism>
<evidence type="ECO:0000256" key="4">
    <source>
        <dbReference type="ARBA" id="ARBA00023125"/>
    </source>
</evidence>
<keyword evidence="3" id="KW-0862">Zinc</keyword>
<accession>A0A147BCR0</accession>
<evidence type="ECO:0000313" key="7">
    <source>
        <dbReference type="EMBL" id="JAR88252.1"/>
    </source>
</evidence>
<dbReference type="PANTHER" id="PTHR46927">
    <property type="entry name" value="AGAP005574-PA"/>
    <property type="match status" value="1"/>
</dbReference>
<evidence type="ECO:0000256" key="2">
    <source>
        <dbReference type="ARBA" id="ARBA00022771"/>
    </source>
</evidence>
<keyword evidence="1" id="KW-0479">Metal-binding</keyword>
<dbReference type="AlphaFoldDB" id="A0A147BCR0"/>
<proteinExistence type="predicted"/>
<dbReference type="InterPro" id="IPR038441">
    <property type="entry name" value="THAP_Znf_sf"/>
</dbReference>
<keyword evidence="4 5" id="KW-0238">DNA-binding</keyword>
<reference evidence="7" key="1">
    <citation type="journal article" date="2018" name="PLoS Negl. Trop. Dis.">
        <title>Sialome diversity of ticks revealed by RNAseq of single tick salivary glands.</title>
        <authorList>
            <person name="Perner J."/>
            <person name="Kropackova S."/>
            <person name="Kopacek P."/>
            <person name="Ribeiro J.M."/>
        </authorList>
    </citation>
    <scope>NUCLEOTIDE SEQUENCE</scope>
    <source>
        <strain evidence="7">Siblings of single egg batch collected in Ceske Budejovice</strain>
        <tissue evidence="7">Salivary glands</tissue>
    </source>
</reference>
<dbReference type="Gene3D" id="6.20.210.20">
    <property type="entry name" value="THAP domain"/>
    <property type="match status" value="1"/>
</dbReference>
<dbReference type="PANTHER" id="PTHR46927:SF3">
    <property type="entry name" value="THAP-TYPE DOMAIN-CONTAINING PROTEIN"/>
    <property type="match status" value="1"/>
</dbReference>
<evidence type="ECO:0000259" key="6">
    <source>
        <dbReference type="PROSITE" id="PS50950"/>
    </source>
</evidence>
<sequence>MPTVCLVRECSTRYGKTNDIRFHKLPDDPQRRSAWLRAIDRDGPDDIGRSQGYLCSHHFLAGDYDMNIEVRRSLGLDTKRARLRPDAVPTQHLWFDAPPKKRRSEDLNGSPDVVDMIVEEGPIPRRTVDGWTQTTRNAVTALCQTGGGDVQTQFTQASF</sequence>
<protein>
    <submittedName>
        <fullName evidence="7">Putative the thap domain is a dna-binding domainthe thap domain is a dna-binding domain protein</fullName>
    </submittedName>
</protein>
<dbReference type="InterPro" id="IPR052224">
    <property type="entry name" value="THAP_domain_protein"/>
</dbReference>
<dbReference type="PROSITE" id="PS50950">
    <property type="entry name" value="ZF_THAP"/>
    <property type="match status" value="1"/>
</dbReference>
<evidence type="ECO:0000256" key="5">
    <source>
        <dbReference type="PROSITE-ProRule" id="PRU00309"/>
    </source>
</evidence>
<evidence type="ECO:0000256" key="3">
    <source>
        <dbReference type="ARBA" id="ARBA00022833"/>
    </source>
</evidence>
<keyword evidence="2 5" id="KW-0863">Zinc-finger</keyword>
<name>A0A147BCR0_IXORI</name>
<dbReference type="Pfam" id="PF05485">
    <property type="entry name" value="THAP"/>
    <property type="match status" value="1"/>
</dbReference>